<dbReference type="Gene3D" id="3.90.228.10">
    <property type="match status" value="1"/>
</dbReference>
<keyword evidence="2" id="KW-1185">Reference proteome</keyword>
<proteinExistence type="predicted"/>
<evidence type="ECO:0008006" key="3">
    <source>
        <dbReference type="Google" id="ProtNLM"/>
    </source>
</evidence>
<reference evidence="1" key="1">
    <citation type="submission" date="2021-01" db="EMBL/GenBank/DDBJ databases">
        <authorList>
            <person name="Bezrukov I."/>
        </authorList>
    </citation>
    <scope>NUCLEOTIDE SEQUENCE</scope>
</reference>
<organism evidence="1 2">
    <name type="scientific">Arabidopsis arenosa</name>
    <name type="common">Sand rock-cress</name>
    <name type="synonym">Cardaminopsis arenosa</name>
    <dbReference type="NCBI Taxonomy" id="38785"/>
    <lineage>
        <taxon>Eukaryota</taxon>
        <taxon>Viridiplantae</taxon>
        <taxon>Streptophyta</taxon>
        <taxon>Embryophyta</taxon>
        <taxon>Tracheophyta</taxon>
        <taxon>Spermatophyta</taxon>
        <taxon>Magnoliopsida</taxon>
        <taxon>eudicotyledons</taxon>
        <taxon>Gunneridae</taxon>
        <taxon>Pentapetalae</taxon>
        <taxon>rosids</taxon>
        <taxon>malvids</taxon>
        <taxon>Brassicales</taxon>
        <taxon>Brassicaceae</taxon>
        <taxon>Camelineae</taxon>
        <taxon>Arabidopsis</taxon>
    </lineage>
</organism>
<name>A0A8S1ZD60_ARAAE</name>
<dbReference type="PANTHER" id="PTHR31681">
    <property type="entry name" value="C2H2-LIKE ZINC FINGER PROTEIN"/>
    <property type="match status" value="1"/>
</dbReference>
<gene>
    <name evidence="1" type="ORF">AARE701A_LOCUS924</name>
</gene>
<accession>A0A8S1ZD60</accession>
<dbReference type="Proteomes" id="UP000682877">
    <property type="component" value="Chromosome 1"/>
</dbReference>
<sequence>MRGVWLYLKKSLSCCSAQKSTVACDRDKNQIQKNPSGSSRSMSNLRDVFGTNGDEGAMQNPSCCSSRSLESSRFINTVKFEGNTGYSDRFEGLIRGASSSDLLPSRCSERFDVVGSDICGYGVLTCRKCHERVRDLDAFEAHYLSNHSVIRLLAGDFSRTTVELICNTGYPHKLGKTNNISAILKIQNLQRVVAEFEDYRELVKIRANKLAKKHSRCMADGNEFLGFHGTNLCCTLGLSNSSSNLCFSDQCGVCHILRHGFSPKTRPDGIKGVITASSSSAALDSIEKTDQGRNRGSLKAVVLCRVIAGRVHKPMQKFEDPLGFSEFDSLALKVGPNSRIEELYLLNRNHVYIQAYDEYGFMDIAKPFDNFSVIPSSPDANPVPFYIPPQTIEYTLSTPHPYL</sequence>
<evidence type="ECO:0000313" key="1">
    <source>
        <dbReference type="EMBL" id="CAE5957199.1"/>
    </source>
</evidence>
<evidence type="ECO:0000313" key="2">
    <source>
        <dbReference type="Proteomes" id="UP000682877"/>
    </source>
</evidence>
<protein>
    <recommendedName>
        <fullName evidence="3">C2H2-type domain-containing protein</fullName>
    </recommendedName>
</protein>
<dbReference type="PANTHER" id="PTHR31681:SF107">
    <property type="entry name" value="C2H2-TYPE DOMAIN-CONTAINING PROTEIN"/>
    <property type="match status" value="1"/>
</dbReference>
<dbReference type="AlphaFoldDB" id="A0A8S1ZD60"/>
<dbReference type="EMBL" id="LR999451">
    <property type="protein sequence ID" value="CAE5957199.1"/>
    <property type="molecule type" value="Genomic_DNA"/>
</dbReference>
<dbReference type="SUPFAM" id="SSF56399">
    <property type="entry name" value="ADP-ribosylation"/>
    <property type="match status" value="1"/>
</dbReference>